<name>A0AAU9T039_THLAR</name>
<dbReference type="Pfam" id="PF03469">
    <property type="entry name" value="XH"/>
    <property type="match status" value="1"/>
</dbReference>
<keyword evidence="3" id="KW-1185">Reference proteome</keyword>
<accession>A0AAU9T039</accession>
<evidence type="ECO:0000259" key="1">
    <source>
        <dbReference type="Pfam" id="PF03469"/>
    </source>
</evidence>
<feature type="non-terminal residue" evidence="2">
    <location>
        <position position="97"/>
    </location>
</feature>
<evidence type="ECO:0000313" key="2">
    <source>
        <dbReference type="EMBL" id="CAH2075770.1"/>
    </source>
</evidence>
<protein>
    <recommendedName>
        <fullName evidence="1">Factor of DNA methylation 1-5/IDN2 domain-containing protein</fullName>
    </recommendedName>
</protein>
<dbReference type="PANTHER" id="PTHR21596:SF3">
    <property type="entry name" value="FACTOR OF DNA METHYLATION 1-RELATED"/>
    <property type="match status" value="1"/>
</dbReference>
<reference evidence="2 3" key="1">
    <citation type="submission" date="2022-03" db="EMBL/GenBank/DDBJ databases">
        <authorList>
            <person name="Nunn A."/>
            <person name="Chopra R."/>
            <person name="Nunn A."/>
            <person name="Contreras Garrido A."/>
        </authorList>
    </citation>
    <scope>NUCLEOTIDE SEQUENCE [LARGE SCALE GENOMIC DNA]</scope>
</reference>
<evidence type="ECO:0000313" key="3">
    <source>
        <dbReference type="Proteomes" id="UP000836841"/>
    </source>
</evidence>
<gene>
    <name evidence="2" type="ORF">TAV2_LOCUS22464</name>
</gene>
<feature type="domain" description="Factor of DNA methylation 1-5/IDN2" evidence="1">
    <location>
        <begin position="62"/>
        <end position="95"/>
    </location>
</feature>
<dbReference type="PANTHER" id="PTHR21596">
    <property type="entry name" value="RIBONUCLEASE P SUBUNIT P38"/>
    <property type="match status" value="1"/>
</dbReference>
<dbReference type="GO" id="GO:0080188">
    <property type="term" value="P:gene silencing by siRNA-directed DNA methylation"/>
    <property type="evidence" value="ECO:0007669"/>
    <property type="project" value="InterPro"/>
</dbReference>
<dbReference type="InterPro" id="IPR005379">
    <property type="entry name" value="FDM1-5/IDN2_XH"/>
</dbReference>
<organism evidence="2 3">
    <name type="scientific">Thlaspi arvense</name>
    <name type="common">Field penny-cress</name>
    <dbReference type="NCBI Taxonomy" id="13288"/>
    <lineage>
        <taxon>Eukaryota</taxon>
        <taxon>Viridiplantae</taxon>
        <taxon>Streptophyta</taxon>
        <taxon>Embryophyta</taxon>
        <taxon>Tracheophyta</taxon>
        <taxon>Spermatophyta</taxon>
        <taxon>Magnoliopsida</taxon>
        <taxon>eudicotyledons</taxon>
        <taxon>Gunneridae</taxon>
        <taxon>Pentapetalae</taxon>
        <taxon>rosids</taxon>
        <taxon>malvids</taxon>
        <taxon>Brassicales</taxon>
        <taxon>Brassicaceae</taxon>
        <taxon>Thlaspideae</taxon>
        <taxon>Thlaspi</taxon>
    </lineage>
</organism>
<dbReference type="Proteomes" id="UP000836841">
    <property type="component" value="Unassembled WGS sequence"/>
</dbReference>
<proteinExistence type="predicted"/>
<comment type="caution">
    <text evidence="2">The sequence shown here is derived from an EMBL/GenBank/DDBJ whole genome shotgun (WGS) entry which is preliminary data.</text>
</comment>
<dbReference type="AlphaFoldDB" id="A0AAU9T039"/>
<dbReference type="EMBL" id="CAJVSB020000884">
    <property type="protein sequence ID" value="CAH2075770.1"/>
    <property type="molecule type" value="Genomic_DNA"/>
</dbReference>
<sequence length="97" mass="11316">MMTLLTKERQSNNELQEVCKELIANHLYEVKSCLRALSDMFGNSRTLIGLKRMGEIDILPPLEAEMMALELCSTWQEMQRNTNWHPFKITTHGKIHQ</sequence>
<dbReference type="InterPro" id="IPR045177">
    <property type="entry name" value="FDM1-5/IDN2"/>
</dbReference>